<dbReference type="EMBL" id="RBIL01000002">
    <property type="protein sequence ID" value="RKQ86261.1"/>
    <property type="molecule type" value="Genomic_DNA"/>
</dbReference>
<dbReference type="Gene3D" id="3.40.50.150">
    <property type="entry name" value="Vaccinia Virus protein VP39"/>
    <property type="match status" value="1"/>
</dbReference>
<dbReference type="SUPFAM" id="SSF53335">
    <property type="entry name" value="S-adenosyl-L-methionine-dependent methyltransferases"/>
    <property type="match status" value="1"/>
</dbReference>
<keyword evidence="2" id="KW-0808">Transferase</keyword>
<dbReference type="GO" id="GO:0032259">
    <property type="term" value="P:methylation"/>
    <property type="evidence" value="ECO:0007669"/>
    <property type="project" value="UniProtKB-KW"/>
</dbReference>
<dbReference type="Proteomes" id="UP000278962">
    <property type="component" value="Unassembled WGS sequence"/>
</dbReference>
<reference evidence="2 3" key="1">
    <citation type="submission" date="2018-10" db="EMBL/GenBank/DDBJ databases">
        <title>Genomic Encyclopedia of Archaeal and Bacterial Type Strains, Phase II (KMG-II): from individual species to whole genera.</title>
        <authorList>
            <person name="Goeker M."/>
        </authorList>
    </citation>
    <scope>NUCLEOTIDE SEQUENCE [LARGE SCALE GENOMIC DNA]</scope>
    <source>
        <strain evidence="2 3">DSM 14954</strain>
    </source>
</reference>
<organism evidence="2 3">
    <name type="scientific">Solirubrobacter pauli</name>
    <dbReference type="NCBI Taxonomy" id="166793"/>
    <lineage>
        <taxon>Bacteria</taxon>
        <taxon>Bacillati</taxon>
        <taxon>Actinomycetota</taxon>
        <taxon>Thermoleophilia</taxon>
        <taxon>Solirubrobacterales</taxon>
        <taxon>Solirubrobacteraceae</taxon>
        <taxon>Solirubrobacter</taxon>
    </lineage>
</organism>
<gene>
    <name evidence="2" type="ORF">C8N24_4271</name>
</gene>
<name>A0A660KX18_9ACTN</name>
<feature type="domain" description="Methyltransferase type 11" evidence="1">
    <location>
        <begin position="61"/>
        <end position="151"/>
    </location>
</feature>
<dbReference type="Pfam" id="PF08241">
    <property type="entry name" value="Methyltransf_11"/>
    <property type="match status" value="1"/>
</dbReference>
<dbReference type="PANTHER" id="PTHR43591:SF24">
    <property type="entry name" value="2-METHOXY-6-POLYPRENYL-1,4-BENZOQUINOL METHYLASE, MITOCHONDRIAL"/>
    <property type="match status" value="1"/>
</dbReference>
<dbReference type="GO" id="GO:0008757">
    <property type="term" value="F:S-adenosylmethionine-dependent methyltransferase activity"/>
    <property type="evidence" value="ECO:0007669"/>
    <property type="project" value="InterPro"/>
</dbReference>
<dbReference type="PANTHER" id="PTHR43591">
    <property type="entry name" value="METHYLTRANSFERASE"/>
    <property type="match status" value="1"/>
</dbReference>
<accession>A0A660KX18</accession>
<evidence type="ECO:0000313" key="2">
    <source>
        <dbReference type="EMBL" id="RKQ86261.1"/>
    </source>
</evidence>
<proteinExistence type="predicted"/>
<keyword evidence="2" id="KW-0489">Methyltransferase</keyword>
<protein>
    <submittedName>
        <fullName evidence="2">Methyltransferase family protein</fullName>
    </submittedName>
</protein>
<keyword evidence="3" id="KW-1185">Reference proteome</keyword>
<evidence type="ECO:0000313" key="3">
    <source>
        <dbReference type="Proteomes" id="UP000278962"/>
    </source>
</evidence>
<evidence type="ECO:0000259" key="1">
    <source>
        <dbReference type="Pfam" id="PF08241"/>
    </source>
</evidence>
<dbReference type="CDD" id="cd02440">
    <property type="entry name" value="AdoMet_MTases"/>
    <property type="match status" value="1"/>
</dbReference>
<dbReference type="InterPro" id="IPR029063">
    <property type="entry name" value="SAM-dependent_MTases_sf"/>
</dbReference>
<sequence length="282" mass="30444">MCRGARIGELRGMTTIPSELKTRHRAMWASGDYPGMVETFLTPLGPRLVDACRVGPGTRVLDIAAGTGNASIPAAERGAKVTASDLTPELLHAGAGRTDLELDWVVADAESLPFEDETFEVVMSAIGVMFAPHHQDAADEIVRVCETGGTVGLLSWTPEGMLGALFRTMAPYAPPPPPGAQAPPLWGGEGHLRRLFGDRVEWTSLEREVLEITCFTEARDYGALFKARYGPTIAVRANAERNGRADEFDAALDAFCEEWNLAGPGEPARFEMEYLLAVGSRT</sequence>
<dbReference type="InterPro" id="IPR013216">
    <property type="entry name" value="Methyltransf_11"/>
</dbReference>
<dbReference type="AlphaFoldDB" id="A0A660KX18"/>
<comment type="caution">
    <text evidence="2">The sequence shown here is derived from an EMBL/GenBank/DDBJ whole genome shotgun (WGS) entry which is preliminary data.</text>
</comment>